<dbReference type="RefSeq" id="WP_176302841.1">
    <property type="nucleotide sequence ID" value="NZ_JABWCV010000005.1"/>
</dbReference>
<dbReference type="AlphaFoldDB" id="A0A7Y6V8T7"/>
<keyword evidence="2" id="KW-1185">Reference proteome</keyword>
<proteinExistence type="predicted"/>
<evidence type="ECO:0008006" key="3">
    <source>
        <dbReference type="Google" id="ProtNLM"/>
    </source>
</evidence>
<reference evidence="1 2" key="1">
    <citation type="submission" date="2020-06" db="EMBL/GenBank/DDBJ databases">
        <title>Halomonas sp. QX-1 draft genome sequence.</title>
        <authorList>
            <person name="Qiu X."/>
        </authorList>
    </citation>
    <scope>NUCLEOTIDE SEQUENCE [LARGE SCALE GENOMIC DNA]</scope>
    <source>
        <strain evidence="1 2">QX-1</strain>
    </source>
</reference>
<name>A0A7Y6V8T7_9GAMM</name>
<dbReference type="EMBL" id="JABWCV010000005">
    <property type="protein sequence ID" value="NVF13771.1"/>
    <property type="molecule type" value="Genomic_DNA"/>
</dbReference>
<organism evidence="1 2">
    <name type="scientific">Vreelandella maris</name>
    <dbReference type="NCBI Taxonomy" id="2729617"/>
    <lineage>
        <taxon>Bacteria</taxon>
        <taxon>Pseudomonadati</taxon>
        <taxon>Pseudomonadota</taxon>
        <taxon>Gammaproteobacteria</taxon>
        <taxon>Oceanospirillales</taxon>
        <taxon>Halomonadaceae</taxon>
        <taxon>Vreelandella</taxon>
    </lineage>
</organism>
<dbReference type="Proteomes" id="UP000589984">
    <property type="component" value="Unassembled WGS sequence"/>
</dbReference>
<comment type="caution">
    <text evidence="1">The sequence shown here is derived from an EMBL/GenBank/DDBJ whole genome shotgun (WGS) entry which is preliminary data.</text>
</comment>
<evidence type="ECO:0000313" key="1">
    <source>
        <dbReference type="EMBL" id="NVF13771.1"/>
    </source>
</evidence>
<accession>A0A7Y6V8T7</accession>
<gene>
    <name evidence="1" type="ORF">HUO07_06245</name>
</gene>
<evidence type="ECO:0000313" key="2">
    <source>
        <dbReference type="Proteomes" id="UP000589984"/>
    </source>
</evidence>
<protein>
    <recommendedName>
        <fullName evidence="3">Transposase</fullName>
    </recommendedName>
</protein>
<sequence length="59" mass="6539">MDRVKGKRGLNRRPGKGAIDQCWLILRKAADSGDVIAAAKLIELDYMLSASHGRQEMRA</sequence>